<evidence type="ECO:0000256" key="7">
    <source>
        <dbReference type="ARBA" id="ARBA00023002"/>
    </source>
</evidence>
<dbReference type="Gene3D" id="3.40.50.720">
    <property type="entry name" value="NAD(P)-binding Rossmann-like Domain"/>
    <property type="match status" value="1"/>
</dbReference>
<dbReference type="PANTHER" id="PTHR43245">
    <property type="entry name" value="BIFUNCTIONAL POLYMYXIN RESISTANCE PROTEIN ARNA"/>
    <property type="match status" value="1"/>
</dbReference>
<evidence type="ECO:0000256" key="4">
    <source>
        <dbReference type="ARBA" id="ARBA00022692"/>
    </source>
</evidence>
<reference evidence="13" key="1">
    <citation type="submission" date="2024-04" db="EMBL/GenBank/DDBJ databases">
        <title>Salinicola lusitanus LLJ914,a marine bacterium isolated from the Okinawa Trough.</title>
        <authorList>
            <person name="Li J."/>
        </authorList>
    </citation>
    <scope>NUCLEOTIDE SEQUENCE [LARGE SCALE GENOMIC DNA]</scope>
</reference>
<keyword evidence="6" id="KW-1133">Transmembrane helix</keyword>
<dbReference type="GO" id="GO:0016616">
    <property type="term" value="F:oxidoreductase activity, acting on the CH-OH group of donors, NAD or NADP as acceptor"/>
    <property type="evidence" value="ECO:0007669"/>
    <property type="project" value="InterPro"/>
</dbReference>
<evidence type="ECO:0000313" key="13">
    <source>
        <dbReference type="Proteomes" id="UP001460270"/>
    </source>
</evidence>
<dbReference type="Proteomes" id="UP001460270">
    <property type="component" value="Unassembled WGS sequence"/>
</dbReference>
<keyword evidence="5" id="KW-0256">Endoplasmic reticulum</keyword>
<feature type="domain" description="3-beta hydroxysteroid dehydrogenase/isomerase" evidence="11">
    <location>
        <begin position="11"/>
        <end position="282"/>
    </location>
</feature>
<evidence type="ECO:0000256" key="3">
    <source>
        <dbReference type="ARBA" id="ARBA00009219"/>
    </source>
</evidence>
<dbReference type="Pfam" id="PF01073">
    <property type="entry name" value="3Beta_HSD"/>
    <property type="match status" value="1"/>
</dbReference>
<dbReference type="GO" id="GO:0031966">
    <property type="term" value="C:mitochondrial membrane"/>
    <property type="evidence" value="ECO:0007669"/>
    <property type="project" value="UniProtKB-SubCell"/>
</dbReference>
<evidence type="ECO:0000256" key="6">
    <source>
        <dbReference type="ARBA" id="ARBA00022989"/>
    </source>
</evidence>
<dbReference type="FunFam" id="3.40.50.720:FF:000220">
    <property type="entry name" value="3 beta-hydroxysteroid dehydrogenase/Delta 5--&gt;4-isomerase type 1"/>
    <property type="match status" value="1"/>
</dbReference>
<dbReference type="EMBL" id="JBBPFD010000683">
    <property type="protein sequence ID" value="KAK7877588.1"/>
    <property type="molecule type" value="Genomic_DNA"/>
</dbReference>
<evidence type="ECO:0000256" key="9">
    <source>
        <dbReference type="ARBA" id="ARBA00023136"/>
    </source>
</evidence>
<dbReference type="GO" id="GO:0006694">
    <property type="term" value="P:steroid biosynthetic process"/>
    <property type="evidence" value="ECO:0007669"/>
    <property type="project" value="InterPro"/>
</dbReference>
<evidence type="ECO:0000256" key="10">
    <source>
        <dbReference type="RuleBase" id="RU004475"/>
    </source>
</evidence>
<dbReference type="GO" id="GO:0005789">
    <property type="term" value="C:endoplasmic reticulum membrane"/>
    <property type="evidence" value="ECO:0007669"/>
    <property type="project" value="UniProtKB-SubCell"/>
</dbReference>
<evidence type="ECO:0000256" key="2">
    <source>
        <dbReference type="ARBA" id="ARBA00004389"/>
    </source>
</evidence>
<keyword evidence="7 10" id="KW-0560">Oxidoreductase</keyword>
<dbReference type="SUPFAM" id="SSF51735">
    <property type="entry name" value="NAD(P)-binding Rossmann-fold domains"/>
    <property type="match status" value="1"/>
</dbReference>
<sequence length="367" mass="41882">MSGDQRGLVYLVSGGCGFLGKHLLKVLLEHERDAVAEIRVFDKVTDPSLEEQSTEQTKVVVIQGDITDYSQVLEASRGVDVFIHSASLVDVWYKVPESRMRSVNVTGTENVIRACVENDIPSLVYTSSMEVVGPNLRGDAFVRGNEDTPYHVEHRMPYPQTKAEAEGLVLKANGIKLKGGGTLYTCALRPTGIYGEGHELITEFWLECVKRGGAQVGGVRDETEHGRVYAGNVAWMHVMAARALRDRSQRVAGEVYYCYDDSPYKSYENFNALFYERFNFRRVRIPFFMLWIVALVNDILRWVLSPFYKFTPLLNRYTLTVVSTSFSVGTDKAYRHFQYQPLYSWPECKKRTTEYVEEFAQNYYKNA</sequence>
<keyword evidence="9" id="KW-0472">Membrane</keyword>
<dbReference type="InterPro" id="IPR036291">
    <property type="entry name" value="NAD(P)-bd_dom_sf"/>
</dbReference>
<keyword evidence="4" id="KW-0812">Transmembrane</keyword>
<keyword evidence="8" id="KW-0496">Mitochondrion</keyword>
<proteinExistence type="inferred from homology"/>
<dbReference type="PANTHER" id="PTHR43245:SF51">
    <property type="entry name" value="SHORT CHAIN DEHYDROGENASE_REDUCTASE FAMILY 42E, MEMBER 2"/>
    <property type="match status" value="1"/>
</dbReference>
<evidence type="ECO:0000256" key="5">
    <source>
        <dbReference type="ARBA" id="ARBA00022824"/>
    </source>
</evidence>
<evidence type="ECO:0000259" key="11">
    <source>
        <dbReference type="Pfam" id="PF01073"/>
    </source>
</evidence>
<evidence type="ECO:0000256" key="8">
    <source>
        <dbReference type="ARBA" id="ARBA00023128"/>
    </source>
</evidence>
<dbReference type="AlphaFoldDB" id="A0AAW0MHA9"/>
<comment type="subcellular location">
    <subcellularLocation>
        <location evidence="2">Endoplasmic reticulum membrane</location>
        <topology evidence="2">Single-pass membrane protein</topology>
    </subcellularLocation>
    <subcellularLocation>
        <location evidence="1">Mitochondrion membrane</location>
        <topology evidence="1">Single-pass membrane protein</topology>
    </subcellularLocation>
</comment>
<comment type="caution">
    <text evidence="12">The sequence shown here is derived from an EMBL/GenBank/DDBJ whole genome shotgun (WGS) entry which is preliminary data.</text>
</comment>
<dbReference type="InterPro" id="IPR050177">
    <property type="entry name" value="Lipid_A_modif_metabolic_enz"/>
</dbReference>
<dbReference type="InterPro" id="IPR002225">
    <property type="entry name" value="3Beta_OHSteriod_DH/Estase"/>
</dbReference>
<gene>
    <name evidence="12" type="ORF">WMY93_031704</name>
</gene>
<evidence type="ECO:0000256" key="1">
    <source>
        <dbReference type="ARBA" id="ARBA00004304"/>
    </source>
</evidence>
<keyword evidence="13" id="KW-1185">Reference proteome</keyword>
<protein>
    <recommendedName>
        <fullName evidence="11">3-beta hydroxysteroid dehydrogenase/isomerase domain-containing protein</fullName>
    </recommendedName>
</protein>
<organism evidence="12 13">
    <name type="scientific">Mugilogobius chulae</name>
    <name type="common">yellowstripe goby</name>
    <dbReference type="NCBI Taxonomy" id="88201"/>
    <lineage>
        <taxon>Eukaryota</taxon>
        <taxon>Metazoa</taxon>
        <taxon>Chordata</taxon>
        <taxon>Craniata</taxon>
        <taxon>Vertebrata</taxon>
        <taxon>Euteleostomi</taxon>
        <taxon>Actinopterygii</taxon>
        <taxon>Neopterygii</taxon>
        <taxon>Teleostei</taxon>
        <taxon>Neoteleostei</taxon>
        <taxon>Acanthomorphata</taxon>
        <taxon>Gobiaria</taxon>
        <taxon>Gobiiformes</taxon>
        <taxon>Gobioidei</taxon>
        <taxon>Gobiidae</taxon>
        <taxon>Gobionellinae</taxon>
        <taxon>Mugilogobius</taxon>
    </lineage>
</organism>
<evidence type="ECO:0000313" key="12">
    <source>
        <dbReference type="EMBL" id="KAK7877588.1"/>
    </source>
</evidence>
<name>A0AAW0MHA9_9GOBI</name>
<accession>A0AAW0MHA9</accession>
<comment type="similarity">
    <text evidence="3 10">Belongs to the 3-beta-HSD family.</text>
</comment>